<organism evidence="2 3">
    <name type="scientific">Podospora fimiseda</name>
    <dbReference type="NCBI Taxonomy" id="252190"/>
    <lineage>
        <taxon>Eukaryota</taxon>
        <taxon>Fungi</taxon>
        <taxon>Dikarya</taxon>
        <taxon>Ascomycota</taxon>
        <taxon>Pezizomycotina</taxon>
        <taxon>Sordariomycetes</taxon>
        <taxon>Sordariomycetidae</taxon>
        <taxon>Sordariales</taxon>
        <taxon>Podosporaceae</taxon>
        <taxon>Podospora</taxon>
    </lineage>
</organism>
<dbReference type="Proteomes" id="UP001301958">
    <property type="component" value="Unassembled WGS sequence"/>
</dbReference>
<comment type="caution">
    <text evidence="2">The sequence shown here is derived from an EMBL/GenBank/DDBJ whole genome shotgun (WGS) entry which is preliminary data.</text>
</comment>
<reference evidence="2" key="1">
    <citation type="journal article" date="2023" name="Mol. Phylogenet. Evol.">
        <title>Genome-scale phylogeny and comparative genomics of the fungal order Sordariales.</title>
        <authorList>
            <person name="Hensen N."/>
            <person name="Bonometti L."/>
            <person name="Westerberg I."/>
            <person name="Brannstrom I.O."/>
            <person name="Guillou S."/>
            <person name="Cros-Aarteil S."/>
            <person name="Calhoun S."/>
            <person name="Haridas S."/>
            <person name="Kuo A."/>
            <person name="Mondo S."/>
            <person name="Pangilinan J."/>
            <person name="Riley R."/>
            <person name="LaButti K."/>
            <person name="Andreopoulos B."/>
            <person name="Lipzen A."/>
            <person name="Chen C."/>
            <person name="Yan M."/>
            <person name="Daum C."/>
            <person name="Ng V."/>
            <person name="Clum A."/>
            <person name="Steindorff A."/>
            <person name="Ohm R.A."/>
            <person name="Martin F."/>
            <person name="Silar P."/>
            <person name="Natvig D.O."/>
            <person name="Lalanne C."/>
            <person name="Gautier V."/>
            <person name="Ament-Velasquez S.L."/>
            <person name="Kruys A."/>
            <person name="Hutchinson M.I."/>
            <person name="Powell A.J."/>
            <person name="Barry K."/>
            <person name="Miller A.N."/>
            <person name="Grigoriev I.V."/>
            <person name="Debuchy R."/>
            <person name="Gladieux P."/>
            <person name="Hiltunen Thoren M."/>
            <person name="Johannesson H."/>
        </authorList>
    </citation>
    <scope>NUCLEOTIDE SEQUENCE</scope>
    <source>
        <strain evidence="2">CBS 990.96</strain>
    </source>
</reference>
<feature type="region of interest" description="Disordered" evidence="1">
    <location>
        <begin position="457"/>
        <end position="481"/>
    </location>
</feature>
<evidence type="ECO:0000256" key="1">
    <source>
        <dbReference type="SAM" id="MobiDB-lite"/>
    </source>
</evidence>
<evidence type="ECO:0000313" key="2">
    <source>
        <dbReference type="EMBL" id="KAK4225522.1"/>
    </source>
</evidence>
<feature type="compositionally biased region" description="Polar residues" evidence="1">
    <location>
        <begin position="75"/>
        <end position="89"/>
    </location>
</feature>
<feature type="compositionally biased region" description="Low complexity" evidence="1">
    <location>
        <begin position="579"/>
        <end position="591"/>
    </location>
</feature>
<feature type="compositionally biased region" description="Polar residues" evidence="1">
    <location>
        <begin position="391"/>
        <end position="414"/>
    </location>
</feature>
<name>A0AAN7BLL2_9PEZI</name>
<proteinExistence type="predicted"/>
<gene>
    <name evidence="2" type="ORF">QBC38DRAFT_445467</name>
</gene>
<keyword evidence="3" id="KW-1185">Reference proteome</keyword>
<feature type="compositionally biased region" description="Basic and acidic residues" evidence="1">
    <location>
        <begin position="416"/>
        <end position="426"/>
    </location>
</feature>
<feature type="region of interest" description="Disordered" evidence="1">
    <location>
        <begin position="508"/>
        <end position="675"/>
    </location>
</feature>
<dbReference type="AlphaFoldDB" id="A0AAN7BLL2"/>
<feature type="compositionally biased region" description="Basic and acidic residues" evidence="1">
    <location>
        <begin position="365"/>
        <end position="386"/>
    </location>
</feature>
<feature type="region of interest" description="Disordered" evidence="1">
    <location>
        <begin position="697"/>
        <end position="750"/>
    </location>
</feature>
<feature type="compositionally biased region" description="Polar residues" evidence="1">
    <location>
        <begin position="516"/>
        <end position="538"/>
    </location>
</feature>
<feature type="compositionally biased region" description="Polar residues" evidence="1">
    <location>
        <begin position="592"/>
        <end position="655"/>
    </location>
</feature>
<feature type="region of interest" description="Disordered" evidence="1">
    <location>
        <begin position="351"/>
        <end position="439"/>
    </location>
</feature>
<feature type="compositionally biased region" description="Polar residues" evidence="1">
    <location>
        <begin position="565"/>
        <end position="575"/>
    </location>
</feature>
<dbReference type="EMBL" id="MU865365">
    <property type="protein sequence ID" value="KAK4225522.1"/>
    <property type="molecule type" value="Genomic_DNA"/>
</dbReference>
<feature type="compositionally biased region" description="Polar residues" evidence="1">
    <location>
        <begin position="22"/>
        <end position="58"/>
    </location>
</feature>
<accession>A0AAN7BLL2</accession>
<feature type="region of interest" description="Disordered" evidence="1">
    <location>
        <begin position="1"/>
        <end position="142"/>
    </location>
</feature>
<reference evidence="2" key="2">
    <citation type="submission" date="2023-05" db="EMBL/GenBank/DDBJ databases">
        <authorList>
            <consortium name="Lawrence Berkeley National Laboratory"/>
            <person name="Steindorff A."/>
            <person name="Hensen N."/>
            <person name="Bonometti L."/>
            <person name="Westerberg I."/>
            <person name="Brannstrom I.O."/>
            <person name="Guillou S."/>
            <person name="Cros-Aarteil S."/>
            <person name="Calhoun S."/>
            <person name="Haridas S."/>
            <person name="Kuo A."/>
            <person name="Mondo S."/>
            <person name="Pangilinan J."/>
            <person name="Riley R."/>
            <person name="Labutti K."/>
            <person name="Andreopoulos B."/>
            <person name="Lipzen A."/>
            <person name="Chen C."/>
            <person name="Yanf M."/>
            <person name="Daum C."/>
            <person name="Ng V."/>
            <person name="Clum A."/>
            <person name="Ohm R."/>
            <person name="Martin F."/>
            <person name="Silar P."/>
            <person name="Natvig D."/>
            <person name="Lalanne C."/>
            <person name="Gautier V."/>
            <person name="Ament-Velasquez S.L."/>
            <person name="Kruys A."/>
            <person name="Hutchinson M.I."/>
            <person name="Powell A.J."/>
            <person name="Barry K."/>
            <person name="Miller A.N."/>
            <person name="Grigoriev I.V."/>
            <person name="Debuchy R."/>
            <person name="Gladieux P."/>
            <person name="Thoren M.H."/>
            <person name="Johannesson H."/>
        </authorList>
    </citation>
    <scope>NUCLEOTIDE SEQUENCE</scope>
    <source>
        <strain evidence="2">CBS 990.96</strain>
    </source>
</reference>
<feature type="compositionally biased region" description="Low complexity" evidence="1">
    <location>
        <begin position="226"/>
        <end position="255"/>
    </location>
</feature>
<feature type="compositionally biased region" description="Basic and acidic residues" evidence="1">
    <location>
        <begin position="469"/>
        <end position="481"/>
    </location>
</feature>
<protein>
    <submittedName>
        <fullName evidence="2">Uncharacterized protein</fullName>
    </submittedName>
</protein>
<feature type="compositionally biased region" description="Polar residues" evidence="1">
    <location>
        <begin position="204"/>
        <end position="214"/>
    </location>
</feature>
<evidence type="ECO:0000313" key="3">
    <source>
        <dbReference type="Proteomes" id="UP001301958"/>
    </source>
</evidence>
<feature type="compositionally biased region" description="Polar residues" evidence="1">
    <location>
        <begin position="1"/>
        <end position="10"/>
    </location>
</feature>
<feature type="region of interest" description="Disordered" evidence="1">
    <location>
        <begin position="197"/>
        <end position="277"/>
    </location>
</feature>
<sequence>MDNKSPSRPTQAGHGASGGSGDQQSLSAAREFQNQARGSGSFRGASNSNTRPQPTSRNPGGPFNTFPSPCPSHCQKLTRSVMSGSSQMADSWGCNPRPAPLPPGSTVRSPRRPPSPLRNETSFGTFLESPHSPTTAPPPLARRNILPSAWNLSAAQSPPPPTLSELRALNLSSNPQRMLRGYPASLDIVSTKLVRGTGPAPEQVITSPIASSFQVPDLPESPTPRPRLNSNNSSNQPPSLTTTPSGTTSTGGATPRNVTIPNVLITGPSPPKESPNVLIRSPLRVRAASEPLISPSSSLTVQAAQEGTPTRQRRMGMMNFMPSGLRNVVDLPESPYCSPSLSGSVVETIKEEPEDTPDKNWGVQEKTEGDFKGKGKERAEMTRADPKPGTIPTNVTQASKPNPTQVSKVNTAQTLGEKKKETKDPSSRVFYYQSTDSPPEAIKEQYRRFEEQRNVSLATGSGEGVAKVDVAKQNDDPDEDLKQLVDAEYPDFTLEDKGKLFKLLKRARETKGKQEAASTQSVAQDSNNSYTSGWSVSRRSSKTGEMVTRPFAPAIRNYHRPPSPTKQNFSRNTTPYGVPSRPSSPVKPSFPQQSRNITSTRPTSPTKQQSRNNTPFDILSRQASPSLPSQNRDVSPLGNITSQQQSQPQNRNLTPLQPPPSRPIQTLSPLAPTFVPSATPTMSRLMSLATVATPGDILERNEKLKREMRNVQSGGSGSQGQGWSPHDQKKRDFSGESNNGGWSEDEEKKK</sequence>
<feature type="compositionally biased region" description="Basic and acidic residues" evidence="1">
    <location>
        <begin position="697"/>
        <end position="709"/>
    </location>
</feature>